<sequence length="69" mass="7604">AIVGDLAIAGSFLGGVIFPIMVIRLLPKVGFGWTMRICAFFILGLLIIRNLTVSSDLQHHPNPVKMNHY</sequence>
<feature type="transmembrane region" description="Helical" evidence="1">
    <location>
        <begin position="6"/>
        <end position="26"/>
    </location>
</feature>
<organism evidence="2 3">
    <name type="scientific">Hyaloscypha bicolor E</name>
    <dbReference type="NCBI Taxonomy" id="1095630"/>
    <lineage>
        <taxon>Eukaryota</taxon>
        <taxon>Fungi</taxon>
        <taxon>Dikarya</taxon>
        <taxon>Ascomycota</taxon>
        <taxon>Pezizomycotina</taxon>
        <taxon>Leotiomycetes</taxon>
        <taxon>Helotiales</taxon>
        <taxon>Hyaloscyphaceae</taxon>
        <taxon>Hyaloscypha</taxon>
        <taxon>Hyaloscypha bicolor</taxon>
    </lineage>
</organism>
<keyword evidence="1" id="KW-0812">Transmembrane</keyword>
<evidence type="ECO:0000256" key="1">
    <source>
        <dbReference type="SAM" id="Phobius"/>
    </source>
</evidence>
<dbReference type="RefSeq" id="XP_024744381.1">
    <property type="nucleotide sequence ID" value="XM_024873294.1"/>
</dbReference>
<reference evidence="2 3" key="1">
    <citation type="submission" date="2016-04" db="EMBL/GenBank/DDBJ databases">
        <title>A degradative enzymes factory behind the ericoid mycorrhizal symbiosis.</title>
        <authorList>
            <consortium name="DOE Joint Genome Institute"/>
            <person name="Martino E."/>
            <person name="Morin E."/>
            <person name="Grelet G."/>
            <person name="Kuo A."/>
            <person name="Kohler A."/>
            <person name="Daghino S."/>
            <person name="Barry K."/>
            <person name="Choi C."/>
            <person name="Cichocki N."/>
            <person name="Clum A."/>
            <person name="Copeland A."/>
            <person name="Hainaut M."/>
            <person name="Haridas S."/>
            <person name="Labutti K."/>
            <person name="Lindquist E."/>
            <person name="Lipzen A."/>
            <person name="Khouja H.-R."/>
            <person name="Murat C."/>
            <person name="Ohm R."/>
            <person name="Olson A."/>
            <person name="Spatafora J."/>
            <person name="Veneault-Fourrey C."/>
            <person name="Henrissat B."/>
            <person name="Grigoriev I."/>
            <person name="Martin F."/>
            <person name="Perotto S."/>
        </authorList>
    </citation>
    <scope>NUCLEOTIDE SEQUENCE [LARGE SCALE GENOMIC DNA]</scope>
    <source>
        <strain evidence="2 3">E</strain>
    </source>
</reference>
<dbReference type="InParanoid" id="A0A2J6TWT2"/>
<proteinExistence type="predicted"/>
<evidence type="ECO:0000313" key="2">
    <source>
        <dbReference type="EMBL" id="PMD67477.1"/>
    </source>
</evidence>
<keyword evidence="1" id="KW-0472">Membrane</keyword>
<dbReference type="GeneID" id="36581374"/>
<evidence type="ECO:0000313" key="3">
    <source>
        <dbReference type="Proteomes" id="UP000235371"/>
    </source>
</evidence>
<keyword evidence="3" id="KW-1185">Reference proteome</keyword>
<dbReference type="AlphaFoldDB" id="A0A2J6TWT2"/>
<dbReference type="Proteomes" id="UP000235371">
    <property type="component" value="Unassembled WGS sequence"/>
</dbReference>
<evidence type="ECO:0008006" key="4">
    <source>
        <dbReference type="Google" id="ProtNLM"/>
    </source>
</evidence>
<dbReference type="OrthoDB" id="426293at2759"/>
<accession>A0A2J6TWT2</accession>
<keyword evidence="1" id="KW-1133">Transmembrane helix</keyword>
<dbReference type="EMBL" id="KZ613740">
    <property type="protein sequence ID" value="PMD67477.1"/>
    <property type="molecule type" value="Genomic_DNA"/>
</dbReference>
<name>A0A2J6TWT2_9HELO</name>
<protein>
    <recommendedName>
        <fullName evidence="4">Major facilitator superfamily (MFS) profile domain-containing protein</fullName>
    </recommendedName>
</protein>
<feature type="non-terminal residue" evidence="2">
    <location>
        <position position="69"/>
    </location>
</feature>
<feature type="transmembrane region" description="Helical" evidence="1">
    <location>
        <begin position="33"/>
        <end position="52"/>
    </location>
</feature>
<gene>
    <name evidence="2" type="ORF">K444DRAFT_497106</name>
</gene>
<feature type="non-terminal residue" evidence="2">
    <location>
        <position position="1"/>
    </location>
</feature>